<proteinExistence type="predicted"/>
<dbReference type="EMBL" id="CAJZBQ010000011">
    <property type="protein sequence ID" value="CAG9313698.1"/>
    <property type="molecule type" value="Genomic_DNA"/>
</dbReference>
<gene>
    <name evidence="1" type="ORF">BSTOLATCC_MIC9503</name>
</gene>
<name>A0AAU9IHY5_9CILI</name>
<evidence type="ECO:0000313" key="1">
    <source>
        <dbReference type="EMBL" id="CAG9313698.1"/>
    </source>
</evidence>
<accession>A0AAU9IHY5</accession>
<sequence length="74" mass="8372">MGCSISSKKIKSKVLNEEESETCYKSNTKHLGSPFRETRENFTSLRSLNYKVQGVHYKIVVSFKATPNQSISAE</sequence>
<protein>
    <submittedName>
        <fullName evidence="1">Uncharacterized protein</fullName>
    </submittedName>
</protein>
<reference evidence="1" key="1">
    <citation type="submission" date="2021-09" db="EMBL/GenBank/DDBJ databases">
        <authorList>
            <consortium name="AG Swart"/>
            <person name="Singh M."/>
            <person name="Singh A."/>
            <person name="Seah K."/>
            <person name="Emmerich C."/>
        </authorList>
    </citation>
    <scope>NUCLEOTIDE SEQUENCE</scope>
    <source>
        <strain evidence="1">ATCC30299</strain>
    </source>
</reference>
<evidence type="ECO:0000313" key="2">
    <source>
        <dbReference type="Proteomes" id="UP001162131"/>
    </source>
</evidence>
<comment type="caution">
    <text evidence="1">The sequence shown here is derived from an EMBL/GenBank/DDBJ whole genome shotgun (WGS) entry which is preliminary data.</text>
</comment>
<keyword evidence="2" id="KW-1185">Reference proteome</keyword>
<organism evidence="1 2">
    <name type="scientific">Blepharisma stoltei</name>
    <dbReference type="NCBI Taxonomy" id="1481888"/>
    <lineage>
        <taxon>Eukaryota</taxon>
        <taxon>Sar</taxon>
        <taxon>Alveolata</taxon>
        <taxon>Ciliophora</taxon>
        <taxon>Postciliodesmatophora</taxon>
        <taxon>Heterotrichea</taxon>
        <taxon>Heterotrichida</taxon>
        <taxon>Blepharismidae</taxon>
        <taxon>Blepharisma</taxon>
    </lineage>
</organism>
<dbReference type="Proteomes" id="UP001162131">
    <property type="component" value="Unassembled WGS sequence"/>
</dbReference>
<dbReference type="AlphaFoldDB" id="A0AAU9IHY5"/>